<dbReference type="EMBL" id="LT554356">
    <property type="protein sequence ID" value="SAM04285.1"/>
    <property type="molecule type" value="Genomic_DNA"/>
</dbReference>
<feature type="compositionally biased region" description="Low complexity" evidence="9">
    <location>
        <begin position="899"/>
        <end position="913"/>
    </location>
</feature>
<feature type="domain" description="RING-type" evidence="11">
    <location>
        <begin position="335"/>
        <end position="377"/>
    </location>
</feature>
<dbReference type="GO" id="GO:0061630">
    <property type="term" value="F:ubiquitin protein ligase activity"/>
    <property type="evidence" value="ECO:0007669"/>
    <property type="project" value="TreeGrafter"/>
</dbReference>
<dbReference type="PROSITE" id="PS00518">
    <property type="entry name" value="ZF_RING_1"/>
    <property type="match status" value="1"/>
</dbReference>
<evidence type="ECO:0000259" key="11">
    <source>
        <dbReference type="PROSITE" id="PS50089"/>
    </source>
</evidence>
<dbReference type="InterPro" id="IPR013083">
    <property type="entry name" value="Znf_RING/FYVE/PHD"/>
</dbReference>
<feature type="transmembrane region" description="Helical" evidence="10">
    <location>
        <begin position="693"/>
        <end position="712"/>
    </location>
</feature>
<keyword evidence="2 10" id="KW-0812">Transmembrane</keyword>
<dbReference type="SUPFAM" id="SSF52025">
    <property type="entry name" value="PA domain"/>
    <property type="match status" value="1"/>
</dbReference>
<evidence type="ECO:0000256" key="8">
    <source>
        <dbReference type="PROSITE-ProRule" id="PRU00175"/>
    </source>
</evidence>
<dbReference type="Proteomes" id="UP000078561">
    <property type="component" value="Unassembled WGS sequence"/>
</dbReference>
<feature type="compositionally biased region" description="Polar residues" evidence="9">
    <location>
        <begin position="397"/>
        <end position="424"/>
    </location>
</feature>
<dbReference type="Gene3D" id="3.50.30.30">
    <property type="match status" value="1"/>
</dbReference>
<dbReference type="CDD" id="cd16473">
    <property type="entry name" value="RING-H2_RNF103"/>
    <property type="match status" value="2"/>
</dbReference>
<dbReference type="STRING" id="4829.A0A163JYT2"/>
<dbReference type="InterPro" id="IPR051834">
    <property type="entry name" value="RING_finger_E3_ligase"/>
</dbReference>
<feature type="region of interest" description="Disordered" evidence="9">
    <location>
        <begin position="894"/>
        <end position="919"/>
    </location>
</feature>
<dbReference type="GO" id="GO:0008270">
    <property type="term" value="F:zinc ion binding"/>
    <property type="evidence" value="ECO:0007669"/>
    <property type="project" value="UniProtKB-KW"/>
</dbReference>
<name>A0A163JYT2_ABSGL</name>
<dbReference type="InterPro" id="IPR046450">
    <property type="entry name" value="PA_dom_sf"/>
</dbReference>
<dbReference type="Gene3D" id="3.30.40.10">
    <property type="entry name" value="Zinc/RING finger domain, C3HC4 (zinc finger)"/>
    <property type="match status" value="2"/>
</dbReference>
<evidence type="ECO:0000256" key="5">
    <source>
        <dbReference type="ARBA" id="ARBA00022833"/>
    </source>
</evidence>
<dbReference type="GO" id="GO:0006511">
    <property type="term" value="P:ubiquitin-dependent protein catabolic process"/>
    <property type="evidence" value="ECO:0007669"/>
    <property type="project" value="TreeGrafter"/>
</dbReference>
<dbReference type="SUPFAM" id="SSF57850">
    <property type="entry name" value="RING/U-box"/>
    <property type="match status" value="2"/>
</dbReference>
<feature type="domain" description="RING-type" evidence="11">
    <location>
        <begin position="807"/>
        <end position="848"/>
    </location>
</feature>
<accession>A0A163JYT2</accession>
<dbReference type="PANTHER" id="PTHR45931">
    <property type="entry name" value="SI:CH211-59O9.10"/>
    <property type="match status" value="1"/>
</dbReference>
<dbReference type="GO" id="GO:0005634">
    <property type="term" value="C:nucleus"/>
    <property type="evidence" value="ECO:0007669"/>
    <property type="project" value="TreeGrafter"/>
</dbReference>
<dbReference type="OrthoDB" id="8062037at2759"/>
<dbReference type="InterPro" id="IPR001841">
    <property type="entry name" value="Znf_RING"/>
</dbReference>
<dbReference type="AlphaFoldDB" id="A0A163JYT2"/>
<dbReference type="Pfam" id="PF02225">
    <property type="entry name" value="PA"/>
    <property type="match status" value="1"/>
</dbReference>
<dbReference type="SMART" id="SM00184">
    <property type="entry name" value="RING"/>
    <property type="match status" value="2"/>
</dbReference>
<feature type="region of interest" description="Disordered" evidence="9">
    <location>
        <begin position="725"/>
        <end position="745"/>
    </location>
</feature>
<dbReference type="Pfam" id="PF13639">
    <property type="entry name" value="zf-RING_2"/>
    <property type="match status" value="2"/>
</dbReference>
<keyword evidence="5" id="KW-0862">Zinc</keyword>
<keyword evidence="7 10" id="KW-0472">Membrane</keyword>
<evidence type="ECO:0000256" key="4">
    <source>
        <dbReference type="ARBA" id="ARBA00022771"/>
    </source>
</evidence>
<evidence type="ECO:0000313" key="12">
    <source>
        <dbReference type="EMBL" id="SAM04285.1"/>
    </source>
</evidence>
<evidence type="ECO:0000256" key="3">
    <source>
        <dbReference type="ARBA" id="ARBA00022723"/>
    </source>
</evidence>
<dbReference type="InterPro" id="IPR017907">
    <property type="entry name" value="Znf_RING_CS"/>
</dbReference>
<reference evidence="12" key="1">
    <citation type="submission" date="2016-04" db="EMBL/GenBank/DDBJ databases">
        <authorList>
            <person name="Evans L.H."/>
            <person name="Alamgir A."/>
            <person name="Owens N."/>
            <person name="Weber N.D."/>
            <person name="Virtaneva K."/>
            <person name="Barbian K."/>
            <person name="Babar A."/>
            <person name="Rosenke K."/>
        </authorList>
    </citation>
    <scope>NUCLEOTIDE SEQUENCE [LARGE SCALE GENOMIC DNA]</scope>
    <source>
        <strain evidence="12">CBS 101.48</strain>
    </source>
</reference>
<dbReference type="PANTHER" id="PTHR45931:SF3">
    <property type="entry name" value="RING ZINC FINGER-CONTAINING PROTEIN"/>
    <property type="match status" value="1"/>
</dbReference>
<dbReference type="InterPro" id="IPR003137">
    <property type="entry name" value="PA_domain"/>
</dbReference>
<dbReference type="GO" id="GO:0016020">
    <property type="term" value="C:membrane"/>
    <property type="evidence" value="ECO:0007669"/>
    <property type="project" value="UniProtKB-SubCell"/>
</dbReference>
<evidence type="ECO:0000256" key="7">
    <source>
        <dbReference type="ARBA" id="ARBA00023136"/>
    </source>
</evidence>
<organism evidence="12">
    <name type="scientific">Absidia glauca</name>
    <name type="common">Pin mould</name>
    <dbReference type="NCBI Taxonomy" id="4829"/>
    <lineage>
        <taxon>Eukaryota</taxon>
        <taxon>Fungi</taxon>
        <taxon>Fungi incertae sedis</taxon>
        <taxon>Mucoromycota</taxon>
        <taxon>Mucoromycotina</taxon>
        <taxon>Mucoromycetes</taxon>
        <taxon>Mucorales</taxon>
        <taxon>Cunninghamellaceae</taxon>
        <taxon>Absidia</taxon>
    </lineage>
</organism>
<evidence type="ECO:0000256" key="9">
    <source>
        <dbReference type="SAM" id="MobiDB-lite"/>
    </source>
</evidence>
<proteinExistence type="predicted"/>
<feature type="transmembrane region" description="Helical" evidence="10">
    <location>
        <begin position="251"/>
        <end position="272"/>
    </location>
</feature>
<dbReference type="PROSITE" id="PS50089">
    <property type="entry name" value="ZF_RING_2"/>
    <property type="match status" value="2"/>
</dbReference>
<evidence type="ECO:0000256" key="6">
    <source>
        <dbReference type="ARBA" id="ARBA00022989"/>
    </source>
</evidence>
<evidence type="ECO:0000256" key="10">
    <source>
        <dbReference type="SAM" id="Phobius"/>
    </source>
</evidence>
<dbReference type="InParanoid" id="A0A163JYT2"/>
<keyword evidence="6 10" id="KW-1133">Transmembrane helix</keyword>
<keyword evidence="4 8" id="KW-0863">Zinc-finger</keyword>
<feature type="region of interest" description="Disordered" evidence="9">
    <location>
        <begin position="391"/>
        <end position="428"/>
    </location>
</feature>
<keyword evidence="13" id="KW-1185">Reference proteome</keyword>
<protein>
    <recommendedName>
        <fullName evidence="11">RING-type domain-containing protein</fullName>
    </recommendedName>
</protein>
<comment type="subcellular location">
    <subcellularLocation>
        <location evidence="1">Membrane</location>
    </subcellularLocation>
</comment>
<sequence>MPLYIQNSSGSSQYPESTHLSLVTPTRNANYNYISNATRHLWPQRGKQKRLAKANGDGCNEPTYDDMVYYNNGISSFIKRQPLMGLVARGGCSWSTKINNLQSFVQRNSILDMTAMLIYDNTTFPDNVAPILFAQPSSRSTPAWNSAHLEPTQRNISTMLDNDVHSSNMEPFMAIYFVPRQFGLDMLAKMNNYTDTLDNTANSRYVRLAPYFTDSAMDDNPVSTSQTNGNGGGNSGQTNFDSLFGNGNRGYIAYIVAAGVAIILAIILFRWCRKPRWGQRRSDDDMDVENQVRMHHVRAQPHLDEPPCIPIEKLNSLCPIQSAEQVLPLMKNTVCAICLDDFKPTCQLRLLPCHHGFCVGCIDVWLTKKSSLCPICKYDCSDENAPGDDGDLGKMTTAPNTTHASSSSPLPHTFEENNPSSSPEQDMGQISFDRGEMFDFVWTDIHVGPLFVIGRSDTSQCHKVVPRLQCLHSTSKDIIVLLGNDTTIKSSSAYGYKEWEYNKNLVAADNTPAPAESGLQGILYDRGLSCSSTVNNTLPLPIHESAWRVNMSRIALIQLGGCLLHEKLEFAQSDGASAVIFYNNGSIPISSSFTAPVLASDTSAAINVDSSVDDDWQTKMHIDPGTIFIPAYHVDDATGQELYQRLANLTSWDTTRRLQQEGSDLDAALPPSHLVTRVTLYPDQQAFLEPWQFALIVVGVVVLTSLTIILAVQCHLCQAGRKRRRQRRQQQVADTHYEDNDEPDDPVNESFWLQLLSAATTEDDYSHAHQQSSRQEKKQRYRLHPSVLDTLPTRQWDGPDKDRADQCVICLEPFAVDDTLRTLPCDHEYHRDCIDVWLTKKNACCPLCLQLAITLPTMPEQAHHASASIYSSRQAHTLWYDLAGQEEVTTPHALPLTRTASSPAEVSSTSSQTPSPPRE</sequence>
<keyword evidence="3" id="KW-0479">Metal-binding</keyword>
<evidence type="ECO:0000256" key="1">
    <source>
        <dbReference type="ARBA" id="ARBA00004370"/>
    </source>
</evidence>
<evidence type="ECO:0000256" key="2">
    <source>
        <dbReference type="ARBA" id="ARBA00022692"/>
    </source>
</evidence>
<evidence type="ECO:0000313" key="13">
    <source>
        <dbReference type="Proteomes" id="UP000078561"/>
    </source>
</evidence>
<gene>
    <name evidence="12" type="primary">ABSGL_10145.1 scaffold 11802</name>
</gene>